<evidence type="ECO:0000313" key="1">
    <source>
        <dbReference type="EMBL" id="GGA47797.1"/>
    </source>
</evidence>
<organism evidence="1 2">
    <name type="scientific">Paenibacillus physcomitrellae</name>
    <dbReference type="NCBI Taxonomy" id="1619311"/>
    <lineage>
        <taxon>Bacteria</taxon>
        <taxon>Bacillati</taxon>
        <taxon>Bacillota</taxon>
        <taxon>Bacilli</taxon>
        <taxon>Bacillales</taxon>
        <taxon>Paenibacillaceae</taxon>
        <taxon>Paenibacillus</taxon>
    </lineage>
</organism>
<keyword evidence="2" id="KW-1185">Reference proteome</keyword>
<accession>A0ABQ1GPC1</accession>
<dbReference type="EMBL" id="BMHF01000016">
    <property type="protein sequence ID" value="GGA47797.1"/>
    <property type="molecule type" value="Genomic_DNA"/>
</dbReference>
<protein>
    <submittedName>
        <fullName evidence="1">Uncharacterized protein</fullName>
    </submittedName>
</protein>
<gene>
    <name evidence="1" type="ORF">GCM10010917_36380</name>
</gene>
<proteinExistence type="predicted"/>
<dbReference type="Proteomes" id="UP000609323">
    <property type="component" value="Unassembled WGS sequence"/>
</dbReference>
<comment type="caution">
    <text evidence="1">The sequence shown here is derived from an EMBL/GenBank/DDBJ whole genome shotgun (WGS) entry which is preliminary data.</text>
</comment>
<name>A0ABQ1GPC1_9BACL</name>
<evidence type="ECO:0000313" key="2">
    <source>
        <dbReference type="Proteomes" id="UP000609323"/>
    </source>
</evidence>
<reference evidence="2" key="1">
    <citation type="journal article" date="2019" name="Int. J. Syst. Evol. Microbiol.">
        <title>The Global Catalogue of Microorganisms (GCM) 10K type strain sequencing project: providing services to taxonomists for standard genome sequencing and annotation.</title>
        <authorList>
            <consortium name="The Broad Institute Genomics Platform"/>
            <consortium name="The Broad Institute Genome Sequencing Center for Infectious Disease"/>
            <person name="Wu L."/>
            <person name="Ma J."/>
        </authorList>
    </citation>
    <scope>NUCLEOTIDE SEQUENCE [LARGE SCALE GENOMIC DNA]</scope>
    <source>
        <strain evidence="2">CGMCC 1.15044</strain>
    </source>
</reference>
<sequence>MTAFVFYVTFKRAILLIHIKLIEFKEINKTCMLCEVDLFGTFSHEQSFYARAG</sequence>